<dbReference type="EMBL" id="JAGMUX010000006">
    <property type="protein sequence ID" value="KAH7255800.1"/>
    <property type="molecule type" value="Genomic_DNA"/>
</dbReference>
<comment type="caution">
    <text evidence="1">The sequence shown here is derived from an EMBL/GenBank/DDBJ whole genome shotgun (WGS) entry which is preliminary data.</text>
</comment>
<protein>
    <submittedName>
        <fullName evidence="1">Uncharacterized protein</fullName>
    </submittedName>
</protein>
<organism evidence="1 2">
    <name type="scientific">Fusarium redolens</name>
    <dbReference type="NCBI Taxonomy" id="48865"/>
    <lineage>
        <taxon>Eukaryota</taxon>
        <taxon>Fungi</taxon>
        <taxon>Dikarya</taxon>
        <taxon>Ascomycota</taxon>
        <taxon>Pezizomycotina</taxon>
        <taxon>Sordariomycetes</taxon>
        <taxon>Hypocreomycetidae</taxon>
        <taxon>Hypocreales</taxon>
        <taxon>Nectriaceae</taxon>
        <taxon>Fusarium</taxon>
        <taxon>Fusarium redolens species complex</taxon>
    </lineage>
</organism>
<dbReference type="Proteomes" id="UP000720189">
    <property type="component" value="Unassembled WGS sequence"/>
</dbReference>
<dbReference type="OrthoDB" id="5099051at2759"/>
<gene>
    <name evidence="1" type="ORF">BKA55DRAFT_593026</name>
</gene>
<dbReference type="AlphaFoldDB" id="A0A9P9HE03"/>
<evidence type="ECO:0000313" key="1">
    <source>
        <dbReference type="EMBL" id="KAH7255800.1"/>
    </source>
</evidence>
<dbReference type="GeneID" id="70225442"/>
<accession>A0A9P9HE03</accession>
<proteinExistence type="predicted"/>
<keyword evidence="2" id="KW-1185">Reference proteome</keyword>
<evidence type="ECO:0000313" key="2">
    <source>
        <dbReference type="Proteomes" id="UP000720189"/>
    </source>
</evidence>
<sequence>MRADLIDDCHQPSLELCRSQQDVVMTAPEIESKILQVIQDVEEQRPKAALHGLDVGSLHWLVSSSLSIDGQLLPGFHAGTVARLGAGPCAGLILSIRNGGRPEPFMDLLVPFHAVMDGVSLNSIAVDEIKSLAILHAFKAMGISELTNYSKGSDILGEKLKNADLSIPVNQIHRVAKRVRLLRIDIDWSEAFVIHNLEFKRNYKLHPSTMQDIASAVTSQLKKKGNAFVEAWFFQEQTFDRSWPEILANLKQYSYTGSHSRPQCQLENGSSSQWLQISPVRRHSPRTCLCISLRVCPQHHTSQQENLVRCHLRRE</sequence>
<reference evidence="1" key="1">
    <citation type="journal article" date="2021" name="Nat. Commun.">
        <title>Genetic determinants of endophytism in the Arabidopsis root mycobiome.</title>
        <authorList>
            <person name="Mesny F."/>
            <person name="Miyauchi S."/>
            <person name="Thiergart T."/>
            <person name="Pickel B."/>
            <person name="Atanasova L."/>
            <person name="Karlsson M."/>
            <person name="Huettel B."/>
            <person name="Barry K.W."/>
            <person name="Haridas S."/>
            <person name="Chen C."/>
            <person name="Bauer D."/>
            <person name="Andreopoulos W."/>
            <person name="Pangilinan J."/>
            <person name="LaButti K."/>
            <person name="Riley R."/>
            <person name="Lipzen A."/>
            <person name="Clum A."/>
            <person name="Drula E."/>
            <person name="Henrissat B."/>
            <person name="Kohler A."/>
            <person name="Grigoriev I.V."/>
            <person name="Martin F.M."/>
            <person name="Hacquard S."/>
        </authorList>
    </citation>
    <scope>NUCLEOTIDE SEQUENCE</scope>
    <source>
        <strain evidence="1">MPI-CAGE-AT-0023</strain>
    </source>
</reference>
<name>A0A9P9HE03_FUSRE</name>
<dbReference type="RefSeq" id="XP_046051369.1">
    <property type="nucleotide sequence ID" value="XM_046195488.1"/>
</dbReference>